<dbReference type="RefSeq" id="WP_138522831.1">
    <property type="nucleotide sequence ID" value="NZ_JAOCBK010000007.1"/>
</dbReference>
<feature type="signal peptide" evidence="1">
    <location>
        <begin position="1"/>
        <end position="19"/>
    </location>
</feature>
<dbReference type="AlphaFoldDB" id="A0A5R9R3F8"/>
<keyword evidence="1" id="KW-0732">Signal</keyword>
<organism evidence="2 3">
    <name type="scientific">Pseudomonas nicosulfuronedens</name>
    <dbReference type="NCBI Taxonomy" id="2571105"/>
    <lineage>
        <taxon>Bacteria</taxon>
        <taxon>Pseudomonadati</taxon>
        <taxon>Pseudomonadota</taxon>
        <taxon>Gammaproteobacteria</taxon>
        <taxon>Pseudomonadales</taxon>
        <taxon>Pseudomonadaceae</taxon>
        <taxon>Pseudomonas</taxon>
    </lineage>
</organism>
<dbReference type="OrthoDB" id="8372029at2"/>
<comment type="caution">
    <text evidence="2">The sequence shown here is derived from an EMBL/GenBank/DDBJ whole genome shotgun (WGS) entry which is preliminary data.</text>
</comment>
<proteinExistence type="predicted"/>
<keyword evidence="3" id="KW-1185">Reference proteome</keyword>
<protein>
    <submittedName>
        <fullName evidence="2">Uncharacterized protein</fullName>
    </submittedName>
</protein>
<reference evidence="2 3" key="1">
    <citation type="submission" date="2019-04" db="EMBL/GenBank/DDBJ databases">
        <authorList>
            <person name="Li M."/>
        </authorList>
    </citation>
    <scope>NUCLEOTIDE SEQUENCE [LARGE SCALE GENOMIC DNA]</scope>
    <source>
        <strain evidence="2 3">LAM1902</strain>
    </source>
</reference>
<name>A0A5R9R3F8_9PSED</name>
<evidence type="ECO:0000313" key="3">
    <source>
        <dbReference type="Proteomes" id="UP000306635"/>
    </source>
</evidence>
<gene>
    <name evidence="2" type="ORF">FAS41_13060</name>
</gene>
<feature type="chain" id="PRO_5024453727" evidence="1">
    <location>
        <begin position="20"/>
        <end position="98"/>
    </location>
</feature>
<accession>A0A5R9R3F8</accession>
<evidence type="ECO:0000313" key="2">
    <source>
        <dbReference type="EMBL" id="TLX77242.1"/>
    </source>
</evidence>
<evidence type="ECO:0000256" key="1">
    <source>
        <dbReference type="SAM" id="SignalP"/>
    </source>
</evidence>
<dbReference type="Proteomes" id="UP000306635">
    <property type="component" value="Unassembled WGS sequence"/>
</dbReference>
<sequence length="98" mass="10256">MKPLLIASLLLIAVQPAVAAIPMLNYDCPNDVQVHTDEGGPIYINGKEAKIKQKNDKYIEAKGEGVTVSISLNDDGSATVSYTGPKGANGICQPAEGD</sequence>
<dbReference type="EMBL" id="SWDV01000013">
    <property type="protein sequence ID" value="TLX77242.1"/>
    <property type="molecule type" value="Genomic_DNA"/>
</dbReference>